<dbReference type="Proteomes" id="UP001630127">
    <property type="component" value="Unassembled WGS sequence"/>
</dbReference>
<organism evidence="2 3">
    <name type="scientific">Cinchona calisaya</name>
    <dbReference type="NCBI Taxonomy" id="153742"/>
    <lineage>
        <taxon>Eukaryota</taxon>
        <taxon>Viridiplantae</taxon>
        <taxon>Streptophyta</taxon>
        <taxon>Embryophyta</taxon>
        <taxon>Tracheophyta</taxon>
        <taxon>Spermatophyta</taxon>
        <taxon>Magnoliopsida</taxon>
        <taxon>eudicotyledons</taxon>
        <taxon>Gunneridae</taxon>
        <taxon>Pentapetalae</taxon>
        <taxon>asterids</taxon>
        <taxon>lamiids</taxon>
        <taxon>Gentianales</taxon>
        <taxon>Rubiaceae</taxon>
        <taxon>Cinchonoideae</taxon>
        <taxon>Cinchoneae</taxon>
        <taxon>Cinchona</taxon>
    </lineage>
</organism>
<gene>
    <name evidence="2" type="ORF">ACH5RR_018596</name>
</gene>
<reference evidence="2 3" key="1">
    <citation type="submission" date="2024-11" db="EMBL/GenBank/DDBJ databases">
        <title>A near-complete genome assembly of Cinchona calisaya.</title>
        <authorList>
            <person name="Lian D.C."/>
            <person name="Zhao X.W."/>
            <person name="Wei L."/>
        </authorList>
    </citation>
    <scope>NUCLEOTIDE SEQUENCE [LARGE SCALE GENOMIC DNA]</scope>
    <source>
        <tissue evidence="2">Nenye</tissue>
    </source>
</reference>
<evidence type="ECO:0000313" key="2">
    <source>
        <dbReference type="EMBL" id="KAL3520447.1"/>
    </source>
</evidence>
<proteinExistence type="predicted"/>
<sequence>MEDRELEEDGGDGLKVWGWETGLGWWIGGNGGSRVGGIEDDSGIGGEGSRQVVGRGKKVTEKGWSARKMVRIGGGLGKGVERSWIWEWWAGQGWGKRKEWPEKEWWARDRWWQERGCEGGEKWMG</sequence>
<feature type="region of interest" description="Disordered" evidence="1">
    <location>
        <begin position="37"/>
        <end position="58"/>
    </location>
</feature>
<dbReference type="AlphaFoldDB" id="A0ABD2ZPQ7"/>
<keyword evidence="3" id="KW-1185">Reference proteome</keyword>
<dbReference type="EMBL" id="JBJUIK010000008">
    <property type="protein sequence ID" value="KAL3520447.1"/>
    <property type="molecule type" value="Genomic_DNA"/>
</dbReference>
<accession>A0ABD2ZPQ7</accession>
<name>A0ABD2ZPQ7_9GENT</name>
<evidence type="ECO:0000256" key="1">
    <source>
        <dbReference type="SAM" id="MobiDB-lite"/>
    </source>
</evidence>
<comment type="caution">
    <text evidence="2">The sequence shown here is derived from an EMBL/GenBank/DDBJ whole genome shotgun (WGS) entry which is preliminary data.</text>
</comment>
<evidence type="ECO:0000313" key="3">
    <source>
        <dbReference type="Proteomes" id="UP001630127"/>
    </source>
</evidence>
<protein>
    <submittedName>
        <fullName evidence="2">Uncharacterized protein</fullName>
    </submittedName>
</protein>